<name>A0ABT3ATG6_9CYAN</name>
<dbReference type="Proteomes" id="UP001526143">
    <property type="component" value="Unassembled WGS sequence"/>
</dbReference>
<protein>
    <submittedName>
        <fullName evidence="1">Uncharacterized protein</fullName>
    </submittedName>
</protein>
<organism evidence="1 2">
    <name type="scientific">Plectonema radiosum NIES-515</name>
    <dbReference type="NCBI Taxonomy" id="2986073"/>
    <lineage>
        <taxon>Bacteria</taxon>
        <taxon>Bacillati</taxon>
        <taxon>Cyanobacteriota</taxon>
        <taxon>Cyanophyceae</taxon>
        <taxon>Oscillatoriophycideae</taxon>
        <taxon>Oscillatoriales</taxon>
        <taxon>Microcoleaceae</taxon>
        <taxon>Plectonema</taxon>
    </lineage>
</organism>
<reference evidence="1 2" key="1">
    <citation type="submission" date="2022-10" db="EMBL/GenBank/DDBJ databases">
        <title>Identification of biosynthetic pathway for the production of the potent trypsin inhibitor radiosumin.</title>
        <authorList>
            <person name="Fewer D.P."/>
            <person name="Delbaje E."/>
            <person name="Ouyang X."/>
            <person name="Agostino P.D."/>
            <person name="Wahlsten M."/>
            <person name="Jokela J."/>
            <person name="Permi P."/>
            <person name="Haapaniemi E."/>
            <person name="Koistinen H."/>
        </authorList>
    </citation>
    <scope>NUCLEOTIDE SEQUENCE [LARGE SCALE GENOMIC DNA]</scope>
    <source>
        <strain evidence="1 2">NIES-515</strain>
    </source>
</reference>
<keyword evidence="2" id="KW-1185">Reference proteome</keyword>
<dbReference type="EMBL" id="JAOWRF010000036">
    <property type="protein sequence ID" value="MCV3212408.1"/>
    <property type="molecule type" value="Genomic_DNA"/>
</dbReference>
<comment type="caution">
    <text evidence="1">The sequence shown here is derived from an EMBL/GenBank/DDBJ whole genome shotgun (WGS) entry which is preliminary data.</text>
</comment>
<proteinExistence type="predicted"/>
<dbReference type="RefSeq" id="WP_263743918.1">
    <property type="nucleotide sequence ID" value="NZ_JAOWRF010000036.1"/>
</dbReference>
<accession>A0ABT3ATG6</accession>
<evidence type="ECO:0000313" key="1">
    <source>
        <dbReference type="EMBL" id="MCV3212408.1"/>
    </source>
</evidence>
<sequence length="109" mass="12418">MLADSNTSVVMPVYYQVALRQGTQWAFIHGETFYNHFNLPKFSISDTFLGFGTSMTKVAREFSKINGGKDGYYLANILDEKYYYCGRLPQDVKNKLFELGVGKPDPLDK</sequence>
<evidence type="ECO:0000313" key="2">
    <source>
        <dbReference type="Proteomes" id="UP001526143"/>
    </source>
</evidence>
<gene>
    <name evidence="1" type="ORF">OGM63_02485</name>
</gene>